<dbReference type="PRINTS" id="PR00097">
    <property type="entry name" value="ANTSNTHASEII"/>
</dbReference>
<dbReference type="PRINTS" id="PR00096">
    <property type="entry name" value="GATASE"/>
</dbReference>
<dbReference type="EMBL" id="BMUB01000003">
    <property type="protein sequence ID" value="GGU64870.1"/>
    <property type="molecule type" value="Genomic_DNA"/>
</dbReference>
<accession>A0A1E7MZ63</accession>
<dbReference type="Proteomes" id="UP000037395">
    <property type="component" value="Unassembled WGS sequence"/>
</dbReference>
<evidence type="ECO:0000313" key="8">
    <source>
        <dbReference type="EMBL" id="OEV33709.1"/>
    </source>
</evidence>
<evidence type="ECO:0000256" key="3">
    <source>
        <dbReference type="ARBA" id="ARBA00023239"/>
    </source>
</evidence>
<dbReference type="InterPro" id="IPR015890">
    <property type="entry name" value="Chorismate_C"/>
</dbReference>
<accession>A0A8H9HHY9</accession>
<dbReference type="Pfam" id="PF00117">
    <property type="entry name" value="GATase"/>
    <property type="match status" value="1"/>
</dbReference>
<dbReference type="EMBL" id="JPRF03000060">
    <property type="protein sequence ID" value="OEV33709.1"/>
    <property type="molecule type" value="Genomic_DNA"/>
</dbReference>
<dbReference type="PRINTS" id="PR00099">
    <property type="entry name" value="CPSGATASE"/>
</dbReference>
<dbReference type="AlphaFoldDB" id="A0A1E7MZ63"/>
<keyword evidence="3" id="KW-0456">Lyase</keyword>
<protein>
    <recommendedName>
        <fullName evidence="1">anthranilate synthase</fullName>
        <ecNumber evidence="1">4.1.3.27</ecNumber>
    </recommendedName>
</protein>
<organism evidence="8 9">
    <name type="scientific">Kitasatospora aureofaciens</name>
    <name type="common">Streptomyces aureofaciens</name>
    <dbReference type="NCBI Taxonomy" id="1894"/>
    <lineage>
        <taxon>Bacteria</taxon>
        <taxon>Bacillati</taxon>
        <taxon>Actinomycetota</taxon>
        <taxon>Actinomycetes</taxon>
        <taxon>Kitasatosporales</taxon>
        <taxon>Streptomycetaceae</taxon>
        <taxon>Kitasatospora</taxon>
    </lineage>
</organism>
<dbReference type="SUPFAM" id="SSF56322">
    <property type="entry name" value="ADC synthase"/>
    <property type="match status" value="1"/>
</dbReference>
<dbReference type="InterPro" id="IPR029062">
    <property type="entry name" value="Class_I_gatase-like"/>
</dbReference>
<reference evidence="7" key="5">
    <citation type="submission" date="2020-09" db="EMBL/GenBank/DDBJ databases">
        <authorList>
            <person name="Sun Q."/>
            <person name="Ohkuma M."/>
        </authorList>
    </citation>
    <scope>NUCLEOTIDE SEQUENCE</scope>
    <source>
        <strain evidence="7">JCM 4434</strain>
    </source>
</reference>
<dbReference type="Gene3D" id="3.40.50.880">
    <property type="match status" value="1"/>
</dbReference>
<dbReference type="SUPFAM" id="SSF52317">
    <property type="entry name" value="Class I glutamine amidotransferase-like"/>
    <property type="match status" value="1"/>
</dbReference>
<dbReference type="InterPro" id="IPR019999">
    <property type="entry name" value="Anth_synth_I-like"/>
</dbReference>
<dbReference type="InterPro" id="IPR017926">
    <property type="entry name" value="GATASE"/>
</dbReference>
<evidence type="ECO:0000256" key="2">
    <source>
        <dbReference type="ARBA" id="ARBA00022962"/>
    </source>
</evidence>
<keyword evidence="2" id="KW-0315">Glutamine amidotransferase</keyword>
<comment type="caution">
    <text evidence="8">The sequence shown here is derived from an EMBL/GenBank/DDBJ whole genome shotgun (WGS) entry which is preliminary data.</text>
</comment>
<sequence length="677" mass="71998">MTGHTRPLHDEAPGGLLGRLLAPDGEPAAYALLHRPESGAADRVEVVLGEVAELASLAELPLEDGPAGPAGARHELLVVVPFRQVAERGFAAPDDGAPLLALRVTDQESVDLADALRLLPDDRLAVRNAEFALDDEAYAELVRTVLTEEIGHGRGANFVLERPFTAEIDGFGARAALSVFRRLLAQERGTYWTFLVRAGDRYFVGASPERHVSAIDGEVVMNPISGTYRYPADGPSVPGLLDFLADRKETDELLMVVDEELKMMGRICEGGGRVVGPYLKPMARLAHTEYLIEGSSTRPIPDILRETLFAPTVTGSPLESACELISRYEPGGRGYYSGVLALVGRDATGGRWLDSAILIRTARIDRAGRLRMGVGATLVRHSDPRAEVAETYAKAAGMLAAVRGTPGAAGPAPAAVDTSAWAGDARIRAALAGRNAQLAPFWLSRPDVAVHGGARGRVLLVDAEDTFTAMIGHQLAALGLEPEIRRWDDLVRGADGRVELHGADLVVVGPGPGDPREVGDAKIATLRALTRQLLGEQRPFLSICLGHQVLAGELGLPLVRKPQPNQGRQQVVDLFGRQRRVGFYNSFAAVADRDEFVPLTLAGSVAVSRDAASGEVHGLRGPHFHSLQFHPESVLSTDGFDVLRESVTGLLGVPAVVAVPTSAIPTAAVPAVVARTA</sequence>
<dbReference type="RefSeq" id="WP_046385451.1">
    <property type="nucleotide sequence ID" value="NZ_BMUB01000003.1"/>
</dbReference>
<dbReference type="GO" id="GO:0004049">
    <property type="term" value="F:anthranilate synthase activity"/>
    <property type="evidence" value="ECO:0007669"/>
    <property type="project" value="UniProtKB-EC"/>
</dbReference>
<proteinExistence type="predicted"/>
<feature type="domain" description="Glutamine amidotransferase" evidence="5">
    <location>
        <begin position="459"/>
        <end position="646"/>
    </location>
</feature>
<reference evidence="8 9" key="2">
    <citation type="submission" date="2014-07" db="EMBL/GenBank/DDBJ databases">
        <authorList>
            <person name="Zhang J.E."/>
            <person name="Yang H."/>
            <person name="Guo J."/>
            <person name="Deng Z."/>
            <person name="Luo H."/>
            <person name="Luo M."/>
            <person name="Zhao B."/>
        </authorList>
    </citation>
    <scope>NUCLEOTIDE SEQUENCE [LARGE SCALE GENOMIC DNA]</scope>
    <source>
        <strain evidence="8">ATCC 10762</strain>
        <strain evidence="9">ATCC 10762 / DSM 40127 / CCM 3239 / JCM 4008 / LMG 5968 / NBRC 12843 / NCIMB 8234 / A-377</strain>
    </source>
</reference>
<evidence type="ECO:0000259" key="6">
    <source>
        <dbReference type="Pfam" id="PF00425"/>
    </source>
</evidence>
<dbReference type="GO" id="GO:0000162">
    <property type="term" value="P:L-tryptophan biosynthetic process"/>
    <property type="evidence" value="ECO:0007669"/>
    <property type="project" value="TreeGrafter"/>
</dbReference>
<dbReference type="Gene3D" id="3.60.120.10">
    <property type="entry name" value="Anthranilate synthase"/>
    <property type="match status" value="1"/>
</dbReference>
<evidence type="ECO:0000256" key="4">
    <source>
        <dbReference type="ARBA" id="ARBA00047683"/>
    </source>
</evidence>
<dbReference type="EC" id="4.1.3.27" evidence="1"/>
<evidence type="ECO:0000259" key="5">
    <source>
        <dbReference type="Pfam" id="PF00117"/>
    </source>
</evidence>
<name>A0A1E7MZ63_KITAU</name>
<comment type="catalytic activity">
    <reaction evidence="4">
        <text>chorismate + L-glutamine = anthranilate + pyruvate + L-glutamate + H(+)</text>
        <dbReference type="Rhea" id="RHEA:21732"/>
        <dbReference type="ChEBI" id="CHEBI:15361"/>
        <dbReference type="ChEBI" id="CHEBI:15378"/>
        <dbReference type="ChEBI" id="CHEBI:16567"/>
        <dbReference type="ChEBI" id="CHEBI:29748"/>
        <dbReference type="ChEBI" id="CHEBI:29985"/>
        <dbReference type="ChEBI" id="CHEBI:58359"/>
        <dbReference type="EC" id="4.1.3.27"/>
    </reaction>
</comment>
<evidence type="ECO:0000256" key="1">
    <source>
        <dbReference type="ARBA" id="ARBA00012266"/>
    </source>
</evidence>
<dbReference type="CDD" id="cd01743">
    <property type="entry name" value="GATase1_Anthranilate_Synthase"/>
    <property type="match status" value="1"/>
</dbReference>
<evidence type="ECO:0000313" key="7">
    <source>
        <dbReference type="EMBL" id="GGU64870.1"/>
    </source>
</evidence>
<dbReference type="InterPro" id="IPR005801">
    <property type="entry name" value="ADC_synthase"/>
</dbReference>
<feature type="domain" description="Chorismate-utilising enzyme C-terminal" evidence="6">
    <location>
        <begin position="135"/>
        <end position="394"/>
    </location>
</feature>
<dbReference type="Proteomes" id="UP000610124">
    <property type="component" value="Unassembled WGS sequence"/>
</dbReference>
<dbReference type="GeneID" id="97484611"/>
<dbReference type="PANTHER" id="PTHR11236">
    <property type="entry name" value="AMINOBENZOATE/ANTHRANILATE SYNTHASE"/>
    <property type="match status" value="1"/>
</dbReference>
<dbReference type="PROSITE" id="PS51273">
    <property type="entry name" value="GATASE_TYPE_1"/>
    <property type="match status" value="1"/>
</dbReference>
<keyword evidence="9" id="KW-1185">Reference proteome</keyword>
<gene>
    <name evidence="7" type="primary">phzE1</name>
    <name evidence="7" type="ORF">GCM10010502_14580</name>
    <name evidence="8" type="ORF">HS99_0038155</name>
</gene>
<dbReference type="Pfam" id="PF00425">
    <property type="entry name" value="Chorismate_bind"/>
    <property type="match status" value="1"/>
</dbReference>
<dbReference type="PANTHER" id="PTHR11236:SF49">
    <property type="entry name" value="ANTHRANILATE SYNTHASE COMPONENT 1"/>
    <property type="match status" value="1"/>
</dbReference>
<reference evidence="7" key="1">
    <citation type="journal article" date="2014" name="Int. J. Syst. Evol. Microbiol.">
        <title>Complete genome sequence of Corynebacterium casei LMG S-19264T (=DSM 44701T), isolated from a smear-ripened cheese.</title>
        <authorList>
            <consortium name="US DOE Joint Genome Institute (JGI-PGF)"/>
            <person name="Walter F."/>
            <person name="Albersmeier A."/>
            <person name="Kalinowski J."/>
            <person name="Ruckert C."/>
        </authorList>
    </citation>
    <scope>NUCLEOTIDE SEQUENCE</scope>
    <source>
        <strain evidence="7">JCM 4434</strain>
    </source>
</reference>
<reference evidence="9" key="4">
    <citation type="submission" date="2016-08" db="EMBL/GenBank/DDBJ databases">
        <title>Sequencing, assembly and comparative genomics of S. aureofaciens ATCC 10762.</title>
        <authorList>
            <person name="Gradnigo J.S."/>
            <person name="Johnson N."/>
            <person name="Somerville G.A."/>
        </authorList>
    </citation>
    <scope>NUCLEOTIDE SEQUENCE [LARGE SCALE GENOMIC DNA]</scope>
    <source>
        <strain evidence="9">ATCC 10762 / DSM 40127 / CCM 3239 / JCM 4008 / LMG 5968 / NBRC 12843 / NCIMB 8234 / A-377</strain>
    </source>
</reference>
<evidence type="ECO:0000313" key="9">
    <source>
        <dbReference type="Proteomes" id="UP000037395"/>
    </source>
</evidence>
<reference evidence="8" key="3">
    <citation type="submission" date="2016-08" db="EMBL/GenBank/DDBJ databases">
        <title>Sequencing, Assembly and Comparative Genomics of S. aureofaciens ATCC 10762.</title>
        <authorList>
            <person name="Gradnigo J.S."/>
            <person name="Johnson N."/>
            <person name="Somerville G.A."/>
        </authorList>
    </citation>
    <scope>NUCLEOTIDE SEQUENCE [LARGE SCALE GENOMIC DNA]</scope>
    <source>
        <strain evidence="8">ATCC 10762</strain>
    </source>
</reference>
<dbReference type="InterPro" id="IPR006221">
    <property type="entry name" value="TrpG/PapA_dom"/>
</dbReference>
<dbReference type="OrthoDB" id="8594609at2"/>